<dbReference type="PANTHER" id="PTHR42070:SF1">
    <property type="entry name" value="FILAMENT ASSOCIATED PROTEIN, PUTATIVE (AFU_ORTHOLOGUE AFUA_8G06630)-RELATED"/>
    <property type="match status" value="1"/>
</dbReference>
<proteinExistence type="predicted"/>
<keyword evidence="1" id="KW-0175">Coiled coil</keyword>
<evidence type="ECO:0000313" key="3">
    <source>
        <dbReference type="EMBL" id="TIA33031.1"/>
    </source>
</evidence>
<evidence type="ECO:0000313" key="4">
    <source>
        <dbReference type="Proteomes" id="UP000308724"/>
    </source>
</evidence>
<evidence type="ECO:0000256" key="2">
    <source>
        <dbReference type="SAM" id="MobiDB-lite"/>
    </source>
</evidence>
<protein>
    <recommendedName>
        <fullName evidence="5">BZIP domain-containing protein</fullName>
    </recommendedName>
</protein>
<dbReference type="PANTHER" id="PTHR42070">
    <property type="entry name" value="FILAMENT ASSOCIATED PROTEIN, PUTATIVE (AFU_ORTHOLOGUE AFUA_8G06630)-RELATED"/>
    <property type="match status" value="1"/>
</dbReference>
<gene>
    <name evidence="3" type="ORF">D6C78_07833</name>
</gene>
<dbReference type="EMBL" id="QZBZ01000212">
    <property type="protein sequence ID" value="TIA33031.1"/>
    <property type="molecule type" value="Genomic_DNA"/>
</dbReference>
<comment type="caution">
    <text evidence="3">The sequence shown here is derived from an EMBL/GenBank/DDBJ whole genome shotgun (WGS) entry which is preliminary data.</text>
</comment>
<dbReference type="CDD" id="cd14688">
    <property type="entry name" value="bZIP_YAP"/>
    <property type="match status" value="1"/>
</dbReference>
<evidence type="ECO:0008006" key="5">
    <source>
        <dbReference type="Google" id="ProtNLM"/>
    </source>
</evidence>
<sequence>MIKQTIVPSCGNTMRPYDDGYGNMGKSTLQKEANVARIRDNQRRSRARRKEYLQELEAKYRLCEAVGAEASQEIQTAARKVLDENERLRRLLRQQGFSDANVDGNGPDECASSSSAAETLSVMLATPYLSTSACGNSRVCKTVDTDDDDDDVDMAMDSRQQNNVSAVIASAPVATRLQKQLRPIAAAPTRARAAAPAVAPVAGPRSLEAQPPTQHFPQSQQCQPRPLPQQQSYLSAPSQTFTLTTPQHSLHVPPAPFVQDYPIHAPQPFGCSLPQYQLPDWNLAVTEAMPQPRSYPPQGQYASPIQTFQPSYAYR</sequence>
<feature type="region of interest" description="Disordered" evidence="2">
    <location>
        <begin position="204"/>
        <end position="233"/>
    </location>
</feature>
<reference evidence="3 4" key="1">
    <citation type="submission" date="2018-10" db="EMBL/GenBank/DDBJ databases">
        <title>Fifty Aureobasidium pullulans genomes reveal a recombining polyextremotolerant generalist.</title>
        <authorList>
            <person name="Gostincar C."/>
            <person name="Turk M."/>
            <person name="Zajc J."/>
            <person name="Gunde-Cimerman N."/>
        </authorList>
    </citation>
    <scope>NUCLEOTIDE SEQUENCE [LARGE SCALE GENOMIC DNA]</scope>
    <source>
        <strain evidence="3 4">EXF-1645</strain>
    </source>
</reference>
<dbReference type="AlphaFoldDB" id="A0A4T0BFG6"/>
<name>A0A4T0BFG6_AURPU</name>
<organism evidence="3 4">
    <name type="scientific">Aureobasidium pullulans</name>
    <name type="common">Black yeast</name>
    <name type="synonym">Pullularia pullulans</name>
    <dbReference type="NCBI Taxonomy" id="5580"/>
    <lineage>
        <taxon>Eukaryota</taxon>
        <taxon>Fungi</taxon>
        <taxon>Dikarya</taxon>
        <taxon>Ascomycota</taxon>
        <taxon>Pezizomycotina</taxon>
        <taxon>Dothideomycetes</taxon>
        <taxon>Dothideomycetidae</taxon>
        <taxon>Dothideales</taxon>
        <taxon>Saccotheciaceae</taxon>
        <taxon>Aureobasidium</taxon>
    </lineage>
</organism>
<evidence type="ECO:0000256" key="1">
    <source>
        <dbReference type="SAM" id="Coils"/>
    </source>
</evidence>
<accession>A0A4T0BFG6</accession>
<feature type="coiled-coil region" evidence="1">
    <location>
        <begin position="53"/>
        <end position="94"/>
    </location>
</feature>
<dbReference type="Proteomes" id="UP000308724">
    <property type="component" value="Unassembled WGS sequence"/>
</dbReference>
<feature type="compositionally biased region" description="Low complexity" evidence="2">
    <location>
        <begin position="217"/>
        <end position="231"/>
    </location>
</feature>